<name>A0A6I3IQY5_9MICO</name>
<reference evidence="5 6" key="1">
    <citation type="submission" date="2019-11" db="EMBL/GenBank/DDBJ databases">
        <title>Whole genome sequencing identifies a novel species of the genus Arsenicicoccus isolated from human blood.</title>
        <authorList>
            <person name="Jeong J.H."/>
            <person name="Kweon O.J."/>
            <person name="Kim H.R."/>
            <person name="Kim T.-H."/>
            <person name="Ha S.-M."/>
            <person name="Lee M.-K."/>
        </authorList>
    </citation>
    <scope>NUCLEOTIDE SEQUENCE [LARGE SCALE GENOMIC DNA]</scope>
    <source>
        <strain evidence="5 6">MKL-02</strain>
    </source>
</reference>
<evidence type="ECO:0000313" key="5">
    <source>
        <dbReference type="EMBL" id="MTB72360.1"/>
    </source>
</evidence>
<proteinExistence type="predicted"/>
<evidence type="ECO:0000256" key="4">
    <source>
        <dbReference type="ARBA" id="ARBA00023014"/>
    </source>
</evidence>
<evidence type="ECO:0000256" key="3">
    <source>
        <dbReference type="ARBA" id="ARBA00023004"/>
    </source>
</evidence>
<evidence type="ECO:0000256" key="1">
    <source>
        <dbReference type="ARBA" id="ARBA00022723"/>
    </source>
</evidence>
<gene>
    <name evidence="5" type="ORF">GGG17_10335</name>
</gene>
<keyword evidence="1" id="KW-0479">Metal-binding</keyword>
<dbReference type="GO" id="GO:0008168">
    <property type="term" value="F:methyltransferase activity"/>
    <property type="evidence" value="ECO:0007669"/>
    <property type="project" value="UniProtKB-KW"/>
</dbReference>
<dbReference type="GO" id="GO:0051536">
    <property type="term" value="F:iron-sulfur cluster binding"/>
    <property type="evidence" value="ECO:0007669"/>
    <property type="project" value="UniProtKB-KW"/>
</dbReference>
<keyword evidence="4" id="KW-0411">Iron-sulfur</keyword>
<dbReference type="InterPro" id="IPR029063">
    <property type="entry name" value="SAM-dependent_MTases_sf"/>
</dbReference>
<organism evidence="5 6">
    <name type="scientific">Arsenicicoccus cauae</name>
    <dbReference type="NCBI Taxonomy" id="2663847"/>
    <lineage>
        <taxon>Bacteria</taxon>
        <taxon>Bacillati</taxon>
        <taxon>Actinomycetota</taxon>
        <taxon>Actinomycetes</taxon>
        <taxon>Micrococcales</taxon>
        <taxon>Intrasporangiaceae</taxon>
        <taxon>Arsenicicoccus</taxon>
    </lineage>
</organism>
<dbReference type="Gene3D" id="3.40.50.150">
    <property type="entry name" value="Vaccinia Virus protein VP39"/>
    <property type="match status" value="1"/>
</dbReference>
<dbReference type="GO" id="GO:0046872">
    <property type="term" value="F:metal ion binding"/>
    <property type="evidence" value="ECO:0007669"/>
    <property type="project" value="UniProtKB-KW"/>
</dbReference>
<dbReference type="RefSeq" id="WP_154593654.1">
    <property type="nucleotide sequence ID" value="NZ_WLVL01000038.1"/>
</dbReference>
<dbReference type="InterPro" id="IPR015324">
    <property type="entry name" value="Ribosomal_Rsm22-like"/>
</dbReference>
<dbReference type="InterPro" id="IPR052571">
    <property type="entry name" value="Mt_RNA_Methyltransferase"/>
</dbReference>
<dbReference type="SUPFAM" id="SSF53335">
    <property type="entry name" value="S-adenosyl-L-methionine-dependent methyltransferases"/>
    <property type="match status" value="1"/>
</dbReference>
<sequence length="343" mass="36194">MPNDLARPDHDPRAVVDELRDVLAETLAGHRVEALAGRVARLIQAYRSGSVPASVILDDPVTVAAYAAYRMPATVAALSAVLEQAADAVPSLRVRRLVDLGGGTGAAGWAVAAWAPELEQVDVLEQSEPARALGAGLATASTVAALRESRWQPWTLGRSALPSDLAGEQGVPADLAVLSYVVGELPDALRHEAVATAMSVASTVLVVEPGTPAGYRRVLGAREVLVGAGFRVAAPCPHQGPCPLAGDDWCHLPARVERSALHRAVKGAELSSEDEKFSYVLATRLPVEPYAGRVIRHPMIRKGLVGLPLCQADGTAAQRLVSKRQGAAYKEARKLDWGDALQH</sequence>
<keyword evidence="5" id="KW-0489">Methyltransferase</keyword>
<dbReference type="PANTHER" id="PTHR13184">
    <property type="entry name" value="37S RIBOSOMAL PROTEIN S22"/>
    <property type="match status" value="1"/>
</dbReference>
<dbReference type="GO" id="GO:0032259">
    <property type="term" value="P:methylation"/>
    <property type="evidence" value="ECO:0007669"/>
    <property type="project" value="UniProtKB-KW"/>
</dbReference>
<keyword evidence="5" id="KW-0808">Transferase</keyword>
<dbReference type="EMBL" id="WLVL01000038">
    <property type="protein sequence ID" value="MTB72360.1"/>
    <property type="molecule type" value="Genomic_DNA"/>
</dbReference>
<dbReference type="AlphaFoldDB" id="A0A6I3IQY5"/>
<dbReference type="Proteomes" id="UP000431092">
    <property type="component" value="Unassembled WGS sequence"/>
</dbReference>
<keyword evidence="3" id="KW-0408">Iron</keyword>
<dbReference type="GO" id="GO:0015935">
    <property type="term" value="C:small ribosomal subunit"/>
    <property type="evidence" value="ECO:0007669"/>
    <property type="project" value="TreeGrafter"/>
</dbReference>
<keyword evidence="6" id="KW-1185">Reference proteome</keyword>
<protein>
    <submittedName>
        <fullName evidence="5">rRNA methyltransferase</fullName>
    </submittedName>
</protein>
<dbReference type="GO" id="GO:0003735">
    <property type="term" value="F:structural constituent of ribosome"/>
    <property type="evidence" value="ECO:0007669"/>
    <property type="project" value="TreeGrafter"/>
</dbReference>
<accession>A0A6I3IQY5</accession>
<dbReference type="PANTHER" id="PTHR13184:SF5">
    <property type="entry name" value="METHYLTRANSFERASE-LIKE PROTEIN 17, MITOCHONDRIAL"/>
    <property type="match status" value="1"/>
</dbReference>
<keyword evidence="2" id="KW-0809">Transit peptide</keyword>
<dbReference type="Pfam" id="PF09243">
    <property type="entry name" value="Rsm22"/>
    <property type="match status" value="1"/>
</dbReference>
<comment type="caution">
    <text evidence="5">The sequence shown here is derived from an EMBL/GenBank/DDBJ whole genome shotgun (WGS) entry which is preliminary data.</text>
</comment>
<evidence type="ECO:0000256" key="2">
    <source>
        <dbReference type="ARBA" id="ARBA00022946"/>
    </source>
</evidence>
<evidence type="ECO:0000313" key="6">
    <source>
        <dbReference type="Proteomes" id="UP000431092"/>
    </source>
</evidence>
<dbReference type="GO" id="GO:0006412">
    <property type="term" value="P:translation"/>
    <property type="evidence" value="ECO:0007669"/>
    <property type="project" value="InterPro"/>
</dbReference>